<dbReference type="RefSeq" id="WP_194847571.1">
    <property type="nucleotide sequence ID" value="NZ_JAAEJV010000015.1"/>
</dbReference>
<dbReference type="Proteomes" id="UP001194714">
    <property type="component" value="Unassembled WGS sequence"/>
</dbReference>
<proteinExistence type="predicted"/>
<dbReference type="InterPro" id="IPR029063">
    <property type="entry name" value="SAM-dependent_MTases_sf"/>
</dbReference>
<dbReference type="Gene3D" id="3.40.50.150">
    <property type="entry name" value="Vaccinia Virus protein VP39"/>
    <property type="match status" value="1"/>
</dbReference>
<gene>
    <name evidence="5" type="ORF">NEPTK9_000773</name>
</gene>
<accession>A0ABS0AYQ2</accession>
<protein>
    <recommendedName>
        <fullName evidence="7">rRNA methyltransferase</fullName>
    </recommendedName>
</protein>
<evidence type="ECO:0000256" key="2">
    <source>
        <dbReference type="ARBA" id="ARBA00022946"/>
    </source>
</evidence>
<keyword evidence="3" id="KW-0408">Iron</keyword>
<reference evidence="5 6" key="1">
    <citation type="submission" date="2020-01" db="EMBL/GenBank/DDBJ databases">
        <title>Draft genome sequence of Cand. Neptunochlamydia vexilliferae K9.</title>
        <authorList>
            <person name="Schulz F."/>
            <person name="Koestlbacher S."/>
            <person name="Wascher F."/>
            <person name="Pizzetti I."/>
            <person name="Horn M."/>
        </authorList>
    </citation>
    <scope>NUCLEOTIDE SEQUENCE [LARGE SCALE GENOMIC DNA]</scope>
    <source>
        <strain evidence="5 6">K9</strain>
    </source>
</reference>
<evidence type="ECO:0000256" key="3">
    <source>
        <dbReference type="ARBA" id="ARBA00023004"/>
    </source>
</evidence>
<dbReference type="SUPFAM" id="SSF53335">
    <property type="entry name" value="S-adenosyl-L-methionine-dependent methyltransferases"/>
    <property type="match status" value="1"/>
</dbReference>
<evidence type="ECO:0000313" key="6">
    <source>
        <dbReference type="Proteomes" id="UP001194714"/>
    </source>
</evidence>
<keyword evidence="6" id="KW-1185">Reference proteome</keyword>
<dbReference type="EMBL" id="JAAEJV010000015">
    <property type="protein sequence ID" value="MBF5059264.1"/>
    <property type="molecule type" value="Genomic_DNA"/>
</dbReference>
<comment type="caution">
    <text evidence="5">The sequence shown here is derived from an EMBL/GenBank/DDBJ whole genome shotgun (WGS) entry which is preliminary data.</text>
</comment>
<dbReference type="InterPro" id="IPR015324">
    <property type="entry name" value="Ribosomal_Rsm22-like"/>
</dbReference>
<dbReference type="Pfam" id="PF09243">
    <property type="entry name" value="Rsm22"/>
    <property type="match status" value="1"/>
</dbReference>
<evidence type="ECO:0000256" key="1">
    <source>
        <dbReference type="ARBA" id="ARBA00022723"/>
    </source>
</evidence>
<keyword evidence="4" id="KW-0411">Iron-sulfur</keyword>
<evidence type="ECO:0000256" key="4">
    <source>
        <dbReference type="ARBA" id="ARBA00023014"/>
    </source>
</evidence>
<name>A0ABS0AYQ2_9BACT</name>
<sequence length="287" mass="32348">MNLEGAIEKECSQYSEKELLRAAEDLTTRYHSQRAHDTHLHRVAYLATRLPATYAVLKKVFSEIEVPERVIDCGAGPGTSLWALPESSITLIEQDGEFVKLGKRLAPREAMWKTQSFLSLTDRADLILFSYSLNEIPPEKVSLAIEKAYAQTDNFIVVIEPGTPEGFERIRAIRKQLLGLGMSIHAPCPHHETCPMVGSNWCHFSVRLPRTSLHRKLKKGSLGYEDEKYSYLIASKEPHSPSGARILRHPLKRKGHSVATLCTKEGLIEKTFTGKERKDLSWGDLLD</sequence>
<evidence type="ECO:0000313" key="5">
    <source>
        <dbReference type="EMBL" id="MBF5059264.1"/>
    </source>
</evidence>
<organism evidence="5 6">
    <name type="scientific">Candidatus Neptunichlamydia vexilliferae</name>
    <dbReference type="NCBI Taxonomy" id="1651774"/>
    <lineage>
        <taxon>Bacteria</taxon>
        <taxon>Pseudomonadati</taxon>
        <taxon>Chlamydiota</taxon>
        <taxon>Chlamydiia</taxon>
        <taxon>Parachlamydiales</taxon>
        <taxon>Simkaniaceae</taxon>
        <taxon>Candidatus Neptunichlamydia</taxon>
    </lineage>
</organism>
<keyword evidence="2" id="KW-0809">Transit peptide</keyword>
<keyword evidence="1" id="KW-0479">Metal-binding</keyword>
<evidence type="ECO:0008006" key="7">
    <source>
        <dbReference type="Google" id="ProtNLM"/>
    </source>
</evidence>
<dbReference type="PANTHER" id="PTHR13184:SF5">
    <property type="entry name" value="METHYLTRANSFERASE-LIKE PROTEIN 17, MITOCHONDRIAL"/>
    <property type="match status" value="1"/>
</dbReference>
<dbReference type="PANTHER" id="PTHR13184">
    <property type="entry name" value="37S RIBOSOMAL PROTEIN S22"/>
    <property type="match status" value="1"/>
</dbReference>
<dbReference type="InterPro" id="IPR052571">
    <property type="entry name" value="Mt_RNA_Methyltransferase"/>
</dbReference>